<feature type="transmembrane region" description="Helical" evidence="2">
    <location>
        <begin position="102"/>
        <end position="122"/>
    </location>
</feature>
<keyword evidence="2" id="KW-0812">Transmembrane</keyword>
<accession>A0A1G2BJ97</accession>
<dbReference type="InterPro" id="IPR012340">
    <property type="entry name" value="NA-bd_OB-fold"/>
</dbReference>
<feature type="compositionally biased region" description="Basic and acidic residues" evidence="1">
    <location>
        <begin position="46"/>
        <end position="61"/>
    </location>
</feature>
<evidence type="ECO:0000313" key="4">
    <source>
        <dbReference type="Proteomes" id="UP000177817"/>
    </source>
</evidence>
<dbReference type="EMBL" id="MHKK01000059">
    <property type="protein sequence ID" value="OGY88619.1"/>
    <property type="molecule type" value="Genomic_DNA"/>
</dbReference>
<feature type="transmembrane region" description="Helical" evidence="2">
    <location>
        <begin position="71"/>
        <end position="90"/>
    </location>
</feature>
<protein>
    <recommendedName>
        <fullName evidence="5">NfeD-like C-terminal domain-containing protein</fullName>
    </recommendedName>
</protein>
<keyword evidence="2" id="KW-1133">Transmembrane helix</keyword>
<feature type="transmembrane region" description="Helical" evidence="2">
    <location>
        <begin position="12"/>
        <end position="35"/>
    </location>
</feature>
<comment type="caution">
    <text evidence="3">The sequence shown here is derived from an EMBL/GenBank/DDBJ whole genome shotgun (WGS) entry which is preliminary data.</text>
</comment>
<dbReference type="Proteomes" id="UP000177817">
    <property type="component" value="Unassembled WGS sequence"/>
</dbReference>
<reference evidence="3 4" key="1">
    <citation type="journal article" date="2016" name="Nat. Commun.">
        <title>Thousands of microbial genomes shed light on interconnected biogeochemical processes in an aquifer system.</title>
        <authorList>
            <person name="Anantharaman K."/>
            <person name="Brown C.T."/>
            <person name="Hug L.A."/>
            <person name="Sharon I."/>
            <person name="Castelle C.J."/>
            <person name="Probst A.J."/>
            <person name="Thomas B.C."/>
            <person name="Singh A."/>
            <person name="Wilkins M.J."/>
            <person name="Karaoz U."/>
            <person name="Brodie E.L."/>
            <person name="Williams K.H."/>
            <person name="Hubbard S.S."/>
            <person name="Banfield J.F."/>
        </authorList>
    </citation>
    <scope>NUCLEOTIDE SEQUENCE [LARGE SCALE GENOMIC DNA]</scope>
</reference>
<dbReference type="Gene3D" id="2.40.50.140">
    <property type="entry name" value="Nucleic acid-binding proteins"/>
    <property type="match status" value="1"/>
</dbReference>
<sequence>MGTWLGYLFGDSLALLVFFSIFSAGMVFTLFSLIFGGDHDGADHGGDMHAGDHAGDQHGDSDSEQQGPGMFSVRGISILATGFGGVAFIVEYLTGKPVVSSIAGVAVAWPFAVLCLMLYRFFIHQGASSHIRPSQFMNALGVVVTGIPVGELGEVAVNIEGAAQVTKMAVARGGEALPTGTPVRVIEYLGDRLVVERNRS</sequence>
<feature type="region of interest" description="Disordered" evidence="1">
    <location>
        <begin position="46"/>
        <end position="66"/>
    </location>
</feature>
<evidence type="ECO:0000256" key="2">
    <source>
        <dbReference type="SAM" id="Phobius"/>
    </source>
</evidence>
<proteinExistence type="predicted"/>
<evidence type="ECO:0008006" key="5">
    <source>
        <dbReference type="Google" id="ProtNLM"/>
    </source>
</evidence>
<evidence type="ECO:0000256" key="1">
    <source>
        <dbReference type="SAM" id="MobiDB-lite"/>
    </source>
</evidence>
<dbReference type="AlphaFoldDB" id="A0A1G2BJ97"/>
<organism evidence="3 4">
    <name type="scientific">Candidatus Komeilibacteria bacterium RIFCSPHIGHO2_01_FULL_52_14</name>
    <dbReference type="NCBI Taxonomy" id="1798549"/>
    <lineage>
        <taxon>Bacteria</taxon>
        <taxon>Candidatus Komeiliibacteriota</taxon>
    </lineage>
</organism>
<evidence type="ECO:0000313" key="3">
    <source>
        <dbReference type="EMBL" id="OGY88619.1"/>
    </source>
</evidence>
<name>A0A1G2BJ97_9BACT</name>
<keyword evidence="2" id="KW-0472">Membrane</keyword>
<gene>
    <name evidence="3" type="ORF">A2677_02915</name>
</gene>